<evidence type="ECO:0000313" key="19">
    <source>
        <dbReference type="EMBL" id="KRY34963.1"/>
    </source>
</evidence>
<evidence type="ECO:0000256" key="8">
    <source>
        <dbReference type="ARBA" id="ARBA00007743"/>
    </source>
</evidence>
<keyword evidence="11 18" id="KW-1133">Transmembrane helix</keyword>
<keyword evidence="20" id="KW-1185">Reference proteome</keyword>
<evidence type="ECO:0000256" key="9">
    <source>
        <dbReference type="ARBA" id="ARBA00022692"/>
    </source>
</evidence>
<name>A0A0V1BE65_TRISP</name>
<evidence type="ECO:0000313" key="20">
    <source>
        <dbReference type="Proteomes" id="UP000054776"/>
    </source>
</evidence>
<evidence type="ECO:0000256" key="13">
    <source>
        <dbReference type="ARBA" id="ARBA00023034"/>
    </source>
</evidence>
<evidence type="ECO:0000256" key="5">
    <source>
        <dbReference type="ARBA" id="ARBA00004419"/>
    </source>
</evidence>
<dbReference type="PANTHER" id="PTHR15664">
    <property type="entry name" value="C20ORF30 PROTEIN"/>
    <property type="match status" value="1"/>
</dbReference>
<feature type="transmembrane region" description="Helical" evidence="18">
    <location>
        <begin position="52"/>
        <end position="77"/>
    </location>
</feature>
<dbReference type="Proteomes" id="UP000054776">
    <property type="component" value="Unassembled WGS sequence"/>
</dbReference>
<comment type="caution">
    <text evidence="19">The sequence shown here is derived from an EMBL/GenBank/DDBJ whole genome shotgun (WGS) entry which is preliminary data.</text>
</comment>
<keyword evidence="13" id="KW-0333">Golgi apparatus</keyword>
<evidence type="ECO:0000256" key="4">
    <source>
        <dbReference type="ARBA" id="ARBA00004412"/>
    </source>
</evidence>
<evidence type="ECO:0000256" key="18">
    <source>
        <dbReference type="SAM" id="Phobius"/>
    </source>
</evidence>
<dbReference type="InParanoid" id="A0A0V1BE65"/>
<gene>
    <name evidence="19" type="primary">TMEM230</name>
    <name evidence="19" type="ORF">T01_6955</name>
</gene>
<dbReference type="GO" id="GO:0016020">
    <property type="term" value="C:membrane"/>
    <property type="evidence" value="ECO:0007669"/>
    <property type="project" value="UniProtKB-SubCell"/>
</dbReference>
<dbReference type="eggNOG" id="KOG4753">
    <property type="taxonomic scope" value="Eukaryota"/>
</dbReference>
<keyword evidence="14 18" id="KW-0472">Membrane</keyword>
<evidence type="ECO:0000256" key="3">
    <source>
        <dbReference type="ARBA" id="ARBA00004234"/>
    </source>
</evidence>
<dbReference type="GO" id="GO:0005776">
    <property type="term" value="C:autophagosome"/>
    <property type="evidence" value="ECO:0007669"/>
    <property type="project" value="UniProtKB-SubCell"/>
</dbReference>
<dbReference type="AlphaFoldDB" id="A0A0V1BE65"/>
<dbReference type="GO" id="GO:0005794">
    <property type="term" value="C:Golgi apparatus"/>
    <property type="evidence" value="ECO:0007669"/>
    <property type="project" value="UniProtKB-SubCell"/>
</dbReference>
<accession>A0A0V1BE65</accession>
<evidence type="ECO:0000256" key="7">
    <source>
        <dbReference type="ARBA" id="ARBA00004603"/>
    </source>
</evidence>
<dbReference type="GO" id="GO:0005769">
    <property type="term" value="C:early endosome"/>
    <property type="evidence" value="ECO:0007669"/>
    <property type="project" value="UniProtKB-SubCell"/>
</dbReference>
<dbReference type="InterPro" id="IPR036570">
    <property type="entry name" value="HORMA_dom_sf"/>
</dbReference>
<evidence type="ECO:0000256" key="14">
    <source>
        <dbReference type="ARBA" id="ARBA00023136"/>
    </source>
</evidence>
<dbReference type="PANTHER" id="PTHR15664:SF6">
    <property type="entry name" value="TRANSMEMBRANE PROTEIN 230"/>
    <property type="match status" value="1"/>
</dbReference>
<comment type="similarity">
    <text evidence="8">Belongs to the TMEM134/TMEM230 family.</text>
</comment>
<dbReference type="GO" id="GO:0005770">
    <property type="term" value="C:late endosome"/>
    <property type="evidence" value="ECO:0007669"/>
    <property type="project" value="UniProtKB-SubCell"/>
</dbReference>
<keyword evidence="9 18" id="KW-0812">Transmembrane</keyword>
<evidence type="ECO:0000256" key="16">
    <source>
        <dbReference type="ARBA" id="ARBA00024003"/>
    </source>
</evidence>
<feature type="transmembrane region" description="Helical" evidence="18">
    <location>
        <begin position="89"/>
        <end position="111"/>
    </location>
</feature>
<dbReference type="InterPro" id="IPR044234">
    <property type="entry name" value="TMEM230"/>
</dbReference>
<keyword evidence="12" id="KW-0770">Synapse</keyword>
<dbReference type="GO" id="GO:0055037">
    <property type="term" value="C:recycling endosome"/>
    <property type="evidence" value="ECO:0007669"/>
    <property type="project" value="UniProtKB-SubCell"/>
</dbReference>
<sequence>MENLNINLKSEFRSRFNAENGGSQYSSEYRPLCDDFFDSQFQIPPHPIPWKAIILATLLFVFGTILIIIGALLLAGFCDPKYNDRTWPVLILGLLMFIPGLYHLRIAYYAFKGYKVESAHITYLKIVNEFCTSQRYCFHMFCFSNILEQMSMQTEDFEELPHAIADFFEWFVHQILFYREVYPQESFEMVKFCNYPSYVTDKSCCPSVIDYIREWHSILSATCEPGKMTVVIQIEDPAMRNKLVEGYYLKIFIRGSQGRKLLPNWKSFEDSLPDIISRLISVTEVENARHPLITETRRFRIFYGMQAENSEKGSGTFVPLVDGRIVPIGTVASDNMKMNILLLRPIN</sequence>
<dbReference type="Gene3D" id="3.30.900.10">
    <property type="entry name" value="HORMA domain"/>
    <property type="match status" value="1"/>
</dbReference>
<dbReference type="GO" id="GO:0008021">
    <property type="term" value="C:synaptic vesicle"/>
    <property type="evidence" value="ECO:0007669"/>
    <property type="project" value="UniProtKB-SubCell"/>
</dbReference>
<evidence type="ECO:0000256" key="12">
    <source>
        <dbReference type="ARBA" id="ARBA00023018"/>
    </source>
</evidence>
<dbReference type="Pfam" id="PF05915">
    <property type="entry name" value="TMEM_230_134"/>
    <property type="match status" value="1"/>
</dbReference>
<organism evidence="19 20">
    <name type="scientific">Trichinella spiralis</name>
    <name type="common">Trichina worm</name>
    <dbReference type="NCBI Taxonomy" id="6334"/>
    <lineage>
        <taxon>Eukaryota</taxon>
        <taxon>Metazoa</taxon>
        <taxon>Ecdysozoa</taxon>
        <taxon>Nematoda</taxon>
        <taxon>Enoplea</taxon>
        <taxon>Dorylaimia</taxon>
        <taxon>Trichinellida</taxon>
        <taxon>Trichinellidae</taxon>
        <taxon>Trichinella</taxon>
    </lineage>
</organism>
<dbReference type="EMBL" id="JYDH01000059">
    <property type="protein sequence ID" value="KRY34963.1"/>
    <property type="molecule type" value="Genomic_DNA"/>
</dbReference>
<proteinExistence type="inferred from homology"/>
<evidence type="ECO:0000256" key="15">
    <source>
        <dbReference type="ARBA" id="ARBA00023329"/>
    </source>
</evidence>
<comment type="function">
    <text evidence="16">Involved in trafficking and recycling of synaptic vesicles.</text>
</comment>
<evidence type="ECO:0000256" key="17">
    <source>
        <dbReference type="ARBA" id="ARBA00024088"/>
    </source>
</evidence>
<dbReference type="OrthoDB" id="5597044at2759"/>
<evidence type="ECO:0000256" key="6">
    <source>
        <dbReference type="ARBA" id="ARBA00004601"/>
    </source>
</evidence>
<dbReference type="InterPro" id="IPR008590">
    <property type="entry name" value="TMEM_230/134"/>
</dbReference>
<comment type="subcellular location">
    <subcellularLocation>
        <location evidence="5">Cytoplasmic vesicle</location>
        <location evidence="5">Autophagosome</location>
    </subcellularLocation>
    <subcellularLocation>
        <location evidence="3">Cytoplasmic vesicle</location>
        <location evidence="3">Secretory vesicle</location>
        <location evidence="3">Synaptic vesicle</location>
    </subcellularLocation>
    <subcellularLocation>
        <location evidence="4">Early endosome</location>
    </subcellularLocation>
    <subcellularLocation>
        <location evidence="6">Golgi apparatus</location>
        <location evidence="6">trans-Golgi network</location>
    </subcellularLocation>
    <subcellularLocation>
        <location evidence="7">Late endosome</location>
    </subcellularLocation>
    <subcellularLocation>
        <location evidence="1">Membrane</location>
        <topology evidence="1">Multi-pass membrane protein</topology>
    </subcellularLocation>
    <subcellularLocation>
        <location evidence="2">Recycling endosome</location>
    </subcellularLocation>
</comment>
<evidence type="ECO:0000256" key="1">
    <source>
        <dbReference type="ARBA" id="ARBA00004141"/>
    </source>
</evidence>
<evidence type="ECO:0000256" key="10">
    <source>
        <dbReference type="ARBA" id="ARBA00022753"/>
    </source>
</evidence>
<keyword evidence="10" id="KW-0967">Endosome</keyword>
<evidence type="ECO:0000256" key="2">
    <source>
        <dbReference type="ARBA" id="ARBA00004172"/>
    </source>
</evidence>
<keyword evidence="15" id="KW-0968">Cytoplasmic vesicle</keyword>
<protein>
    <recommendedName>
        <fullName evidence="17">Transmembrane protein 230</fullName>
    </recommendedName>
</protein>
<dbReference type="SUPFAM" id="SSF56019">
    <property type="entry name" value="The spindle assembly checkpoint protein mad2"/>
    <property type="match status" value="1"/>
</dbReference>
<evidence type="ECO:0000256" key="11">
    <source>
        <dbReference type="ARBA" id="ARBA00022989"/>
    </source>
</evidence>
<reference evidence="19 20" key="1">
    <citation type="submission" date="2015-01" db="EMBL/GenBank/DDBJ databases">
        <title>Evolution of Trichinella species and genotypes.</title>
        <authorList>
            <person name="Korhonen P.K."/>
            <person name="Edoardo P."/>
            <person name="Giuseppe L.R."/>
            <person name="Gasser R.B."/>
        </authorList>
    </citation>
    <scope>NUCLEOTIDE SEQUENCE [LARGE SCALE GENOMIC DNA]</scope>
    <source>
        <strain evidence="19">ISS3</strain>
    </source>
</reference>